<dbReference type="InterPro" id="IPR049382">
    <property type="entry name" value="FGGY_C_2"/>
</dbReference>
<dbReference type="PANTHER" id="PTHR43095">
    <property type="entry name" value="SUGAR KINASE"/>
    <property type="match status" value="1"/>
</dbReference>
<dbReference type="EMBL" id="LJYG01000002">
    <property type="protein sequence ID" value="KRQ17763.1"/>
    <property type="molecule type" value="Genomic_DNA"/>
</dbReference>
<keyword evidence="7" id="KW-1185">Reference proteome</keyword>
<name>A0A0R3E6K7_9BRAD</name>
<dbReference type="PANTHER" id="PTHR43095:SF5">
    <property type="entry name" value="XYLULOSE KINASE"/>
    <property type="match status" value="1"/>
</dbReference>
<dbReference type="InterPro" id="IPR043129">
    <property type="entry name" value="ATPase_NBD"/>
</dbReference>
<evidence type="ECO:0000256" key="2">
    <source>
        <dbReference type="ARBA" id="ARBA00022679"/>
    </source>
</evidence>
<keyword evidence="2" id="KW-0808">Transferase</keyword>
<evidence type="ECO:0000256" key="1">
    <source>
        <dbReference type="ARBA" id="ARBA00009156"/>
    </source>
</evidence>
<keyword evidence="3 6" id="KW-0418">Kinase</keyword>
<dbReference type="Proteomes" id="UP000051936">
    <property type="component" value="Unassembled WGS sequence"/>
</dbReference>
<dbReference type="Gene3D" id="3.30.420.40">
    <property type="match status" value="2"/>
</dbReference>
<dbReference type="GO" id="GO:0016301">
    <property type="term" value="F:kinase activity"/>
    <property type="evidence" value="ECO:0007669"/>
    <property type="project" value="UniProtKB-KW"/>
</dbReference>
<protein>
    <submittedName>
        <fullName evidence="6">Carbohydrate kinase</fullName>
    </submittedName>
</protein>
<sequence>MMGPVVSTNIAVLDIGKTSLKLLVASEEGWPLEAHAIPNVPMTQGSYLAYDLTGLEDWLLDTLAVVSQRHAIGAVIVAAHGCGAVLVDGDMPVLPMMDYDAVSPPEIDQAYARIAPGYNEVFCGIRGAMRLGKQLLWQESAFPAEFACAKHYLTTAQFFALRLGGRAASEISQLAAQSHIWDLVHHQPSSLMRSRGWSHLLPELIPAGAVLGTVSESVAKRTGLARSTEILCGVHDSNANLFRYKAAGMADASILSTGTWMIGFQRGLPLDKLDGARAMVLNIDVDGENAPSTLIATGREYDLIRGKDCAVDAAVLAALPTLLSRGTLALPSFIDDDGLFPGAANRGQVIGPPPETPAERQALAVLYAAFSANRCLDALESSRRIIIDGGFAANWPFARCLATLRPSQSVWVSQSPHGTALGAALLWRRFSRTLPVKSVVLNAVASLSSDGVDPRDLSAAYQSWIAFSEAAS</sequence>
<dbReference type="InterPro" id="IPR018484">
    <property type="entry name" value="FGGY_N"/>
</dbReference>
<dbReference type="AlphaFoldDB" id="A0A0R3E6K7"/>
<dbReference type="GO" id="GO:0005975">
    <property type="term" value="P:carbohydrate metabolic process"/>
    <property type="evidence" value="ECO:0007669"/>
    <property type="project" value="InterPro"/>
</dbReference>
<evidence type="ECO:0000259" key="5">
    <source>
        <dbReference type="Pfam" id="PF21546"/>
    </source>
</evidence>
<comment type="similarity">
    <text evidence="1">Belongs to the FGGY kinase family.</text>
</comment>
<dbReference type="RefSeq" id="WP_057740467.1">
    <property type="nucleotide sequence ID" value="NZ_LJYG01000002.1"/>
</dbReference>
<reference evidence="6 7" key="1">
    <citation type="submission" date="2015-09" db="EMBL/GenBank/DDBJ databases">
        <title>Draft Genome Sequence of Bradyrhizobium manausense Strain BR 3351T, a Novel Symbiotic Nitrogen-Fixing Alphaproteobacterium Isolated from Brazilian Amazon Rain Forest.</title>
        <authorList>
            <person name="De Araujo J.L."/>
            <person name="Zilli J.E."/>
        </authorList>
    </citation>
    <scope>NUCLEOTIDE SEQUENCE [LARGE SCALE GENOMIC DNA]</scope>
    <source>
        <strain evidence="6 7">BR3351</strain>
    </source>
</reference>
<dbReference type="STRING" id="989370.AOQ71_00440"/>
<comment type="caution">
    <text evidence="6">The sequence shown here is derived from an EMBL/GenBank/DDBJ whole genome shotgun (WGS) entry which is preliminary data.</text>
</comment>
<dbReference type="SUPFAM" id="SSF53067">
    <property type="entry name" value="Actin-like ATPase domain"/>
    <property type="match status" value="2"/>
</dbReference>
<evidence type="ECO:0000313" key="6">
    <source>
        <dbReference type="EMBL" id="KRQ17763.1"/>
    </source>
</evidence>
<evidence type="ECO:0000256" key="3">
    <source>
        <dbReference type="ARBA" id="ARBA00022777"/>
    </source>
</evidence>
<evidence type="ECO:0000259" key="4">
    <source>
        <dbReference type="Pfam" id="PF00370"/>
    </source>
</evidence>
<feature type="domain" description="Carbohydrate kinase FGGY N-terminal" evidence="4">
    <location>
        <begin position="12"/>
        <end position="242"/>
    </location>
</feature>
<proteinExistence type="inferred from homology"/>
<dbReference type="InterPro" id="IPR050406">
    <property type="entry name" value="FGGY_Carb_Kinase"/>
</dbReference>
<dbReference type="Pfam" id="PF21546">
    <property type="entry name" value="FGGY_C_2"/>
    <property type="match status" value="1"/>
</dbReference>
<organism evidence="6 7">
    <name type="scientific">Bradyrhizobium manausense</name>
    <dbReference type="NCBI Taxonomy" id="989370"/>
    <lineage>
        <taxon>Bacteria</taxon>
        <taxon>Pseudomonadati</taxon>
        <taxon>Pseudomonadota</taxon>
        <taxon>Alphaproteobacteria</taxon>
        <taxon>Hyphomicrobiales</taxon>
        <taxon>Nitrobacteraceae</taxon>
        <taxon>Bradyrhizobium</taxon>
    </lineage>
</organism>
<gene>
    <name evidence="6" type="ORF">AOQ71_00440</name>
</gene>
<dbReference type="Pfam" id="PF00370">
    <property type="entry name" value="FGGY_N"/>
    <property type="match status" value="1"/>
</dbReference>
<evidence type="ECO:0000313" key="7">
    <source>
        <dbReference type="Proteomes" id="UP000051936"/>
    </source>
</evidence>
<feature type="domain" description="Carbohydrate kinase FGGY C-terminal" evidence="5">
    <location>
        <begin position="250"/>
        <end position="428"/>
    </location>
</feature>
<accession>A0A0R3E6K7</accession>